<organism evidence="2 3">
    <name type="scientific">Leucobacter chromiireducens subsp. chromiireducens</name>
    <dbReference type="NCBI Taxonomy" id="660067"/>
    <lineage>
        <taxon>Bacteria</taxon>
        <taxon>Bacillati</taxon>
        <taxon>Actinomycetota</taxon>
        <taxon>Actinomycetes</taxon>
        <taxon>Micrococcales</taxon>
        <taxon>Microbacteriaceae</taxon>
        <taxon>Leucobacter</taxon>
    </lineage>
</organism>
<feature type="transmembrane region" description="Helical" evidence="1">
    <location>
        <begin position="21"/>
        <end position="42"/>
    </location>
</feature>
<gene>
    <name evidence="2" type="ORF">D3226_01450</name>
</gene>
<keyword evidence="1" id="KW-0472">Membrane</keyword>
<dbReference type="InterPro" id="IPR023833">
    <property type="entry name" value="Signal_pept_SipW-depend-type"/>
</dbReference>
<dbReference type="NCBIfam" id="TIGR04089">
    <property type="entry name" value="exp_by_SipW_III"/>
    <property type="match status" value="1"/>
</dbReference>
<dbReference type="EMBL" id="QYAD01000001">
    <property type="protein sequence ID" value="MBL3688625.1"/>
    <property type="molecule type" value="Genomic_DNA"/>
</dbReference>
<protein>
    <submittedName>
        <fullName evidence="2">Alternate-type signal peptide domain-containing protein</fullName>
    </submittedName>
</protein>
<reference evidence="2 3" key="1">
    <citation type="submission" date="2018-09" db="EMBL/GenBank/DDBJ databases">
        <title>Comparative genomics of Leucobacter spp.</title>
        <authorList>
            <person name="Reis A.C."/>
            <person name="Kolvenbach B.A."/>
            <person name="Corvini P.F.X."/>
            <person name="Nunes O.C."/>
        </authorList>
    </citation>
    <scope>NUCLEOTIDE SEQUENCE [LARGE SCALE GENOMIC DNA]</scope>
    <source>
        <strain evidence="2 3">L-1</strain>
    </source>
</reference>
<sequence length="273" mass="28737">MTNTNNDQIIVVTEQKKRRRGLMWVAAGAAALLAGGTTFALWSASDTFSGGNITAGDLNIVQLEDTSFWDVSNDRKDATETVGATDGSQLGHEIADVNTWRIAPGDKLAASFETTATLDGDNLVARVGIDGLQNYDEAITGISYSYEVYYGDELLVTETALPKTADSPLLYLSAPGAGQAAGLEDATNGILGSTATAVDGVTAQTAVFGMPATSVDLNVVIYASFYEDTNGDFRYQDTDVTVTDRTDVTLVDALSELTVSLSQVRDTGAQFGA</sequence>
<dbReference type="RefSeq" id="WP_202380652.1">
    <property type="nucleotide sequence ID" value="NZ_BAAAMA010000003.1"/>
</dbReference>
<keyword evidence="1" id="KW-1133">Transmembrane helix</keyword>
<name>A0ABS1SLZ5_9MICO</name>
<dbReference type="InterPro" id="IPR024006">
    <property type="entry name" value="Alt_signal_exp_actinobact"/>
</dbReference>
<proteinExistence type="predicted"/>
<keyword evidence="1" id="KW-0812">Transmembrane</keyword>
<evidence type="ECO:0000313" key="2">
    <source>
        <dbReference type="EMBL" id="MBL3688625.1"/>
    </source>
</evidence>
<dbReference type="Proteomes" id="UP001646141">
    <property type="component" value="Unassembled WGS sequence"/>
</dbReference>
<evidence type="ECO:0000256" key="1">
    <source>
        <dbReference type="SAM" id="Phobius"/>
    </source>
</evidence>
<dbReference type="NCBIfam" id="TIGR04088">
    <property type="entry name" value="cognate_SipW"/>
    <property type="match status" value="1"/>
</dbReference>
<accession>A0ABS1SLZ5</accession>
<comment type="caution">
    <text evidence="2">The sequence shown here is derived from an EMBL/GenBank/DDBJ whole genome shotgun (WGS) entry which is preliminary data.</text>
</comment>
<keyword evidence="3" id="KW-1185">Reference proteome</keyword>
<evidence type="ECO:0000313" key="3">
    <source>
        <dbReference type="Proteomes" id="UP001646141"/>
    </source>
</evidence>